<dbReference type="Proteomes" id="UP000051439">
    <property type="component" value="Unassembled WGS sequence"/>
</dbReference>
<comment type="caution">
    <text evidence="1">The sequence shown here is derived from an EMBL/GenBank/DDBJ whole genome shotgun (WGS) entry which is preliminary data.</text>
</comment>
<organism evidence="1 2">
    <name type="scientific">Lentilactobacillus kisonensis DSM 19906 = JCM 15041</name>
    <dbReference type="NCBI Taxonomy" id="1423766"/>
    <lineage>
        <taxon>Bacteria</taxon>
        <taxon>Bacillati</taxon>
        <taxon>Bacillota</taxon>
        <taxon>Bacilli</taxon>
        <taxon>Lactobacillales</taxon>
        <taxon>Lactobacillaceae</taxon>
        <taxon>Lentilactobacillus</taxon>
    </lineage>
</organism>
<keyword evidence="2" id="KW-1185">Reference proteome</keyword>
<name>A0A0R1NZH4_9LACO</name>
<accession>A0A0R1NZH4</accession>
<dbReference type="PATRIC" id="fig|1423766.4.peg.1769"/>
<proteinExistence type="predicted"/>
<evidence type="ECO:0000313" key="1">
    <source>
        <dbReference type="EMBL" id="KRL22954.1"/>
    </source>
</evidence>
<dbReference type="RefSeq" id="WP_054654553.1">
    <property type="nucleotide sequence ID" value="NZ_AZEB01000003.1"/>
</dbReference>
<protein>
    <submittedName>
        <fullName evidence="1">Uncharacterized protein</fullName>
    </submittedName>
</protein>
<dbReference type="EMBL" id="AZEB01000003">
    <property type="protein sequence ID" value="KRL22954.1"/>
    <property type="molecule type" value="Genomic_DNA"/>
</dbReference>
<reference evidence="1 2" key="1">
    <citation type="journal article" date="2015" name="Genome Announc.">
        <title>Expanding the biotechnology potential of lactobacilli through comparative genomics of 213 strains and associated genera.</title>
        <authorList>
            <person name="Sun Z."/>
            <person name="Harris H.M."/>
            <person name="McCann A."/>
            <person name="Guo C."/>
            <person name="Argimon S."/>
            <person name="Zhang W."/>
            <person name="Yang X."/>
            <person name="Jeffery I.B."/>
            <person name="Cooney J.C."/>
            <person name="Kagawa T.F."/>
            <person name="Liu W."/>
            <person name="Song Y."/>
            <person name="Salvetti E."/>
            <person name="Wrobel A."/>
            <person name="Rasinkangas P."/>
            <person name="Parkhill J."/>
            <person name="Rea M.C."/>
            <person name="O'Sullivan O."/>
            <person name="Ritari J."/>
            <person name="Douillard F.P."/>
            <person name="Paul Ross R."/>
            <person name="Yang R."/>
            <person name="Briner A.E."/>
            <person name="Felis G.E."/>
            <person name="de Vos W.M."/>
            <person name="Barrangou R."/>
            <person name="Klaenhammer T.R."/>
            <person name="Caufield P.W."/>
            <person name="Cui Y."/>
            <person name="Zhang H."/>
            <person name="O'Toole P.W."/>
        </authorList>
    </citation>
    <scope>NUCLEOTIDE SEQUENCE [LARGE SCALE GENOMIC DNA]</scope>
    <source>
        <strain evidence="1 2">DSM 19906</strain>
    </source>
</reference>
<evidence type="ECO:0000313" key="2">
    <source>
        <dbReference type="Proteomes" id="UP000051439"/>
    </source>
</evidence>
<gene>
    <name evidence="1" type="ORF">FC98_GL001709</name>
</gene>
<sequence>MKITDVHFKQSKPRKTEYEQQLEYSSYKGLSPDEWYYFLYEYLDTGPERVVNTYNLTDTSSYPVNYYSVKLGNQLPKHKAVTLISNKPQFVVMRAYDANSKEDDYLLFDKHANVLYHDVMKAGDLVHYTHNYEWNIYETVLHKYLKGSN</sequence>
<dbReference type="AlphaFoldDB" id="A0A0R1NZH4"/>